<dbReference type="PANTHER" id="PTHR21373:SF0">
    <property type="entry name" value="N-ALPHA-ACETYLTRANSFERASE 35, NATC AUXILIARY SUBUNIT"/>
    <property type="match status" value="1"/>
</dbReference>
<keyword evidence="7" id="KW-1185">Reference proteome</keyword>
<evidence type="ECO:0000256" key="3">
    <source>
        <dbReference type="ARBA" id="ARBA00022490"/>
    </source>
</evidence>
<comment type="similarity">
    <text evidence="2">Belongs to the MAK10 family.</text>
</comment>
<dbReference type="EMBL" id="LN890536">
    <property type="protein sequence ID" value="CUS24102.1"/>
    <property type="molecule type" value="Genomic_DNA"/>
</dbReference>
<dbReference type="Pfam" id="PF04112">
    <property type="entry name" value="Mak10"/>
    <property type="match status" value="1"/>
</dbReference>
<evidence type="ECO:0000259" key="4">
    <source>
        <dbReference type="Pfam" id="PF04112"/>
    </source>
</evidence>
<dbReference type="Pfam" id="PF25789">
    <property type="entry name" value="TPR_NAA35"/>
    <property type="match status" value="1"/>
</dbReference>
<evidence type="ECO:0000313" key="6">
    <source>
        <dbReference type="EMBL" id="CUS24102.1"/>
    </source>
</evidence>
<evidence type="ECO:0000259" key="5">
    <source>
        <dbReference type="Pfam" id="PF25789"/>
    </source>
</evidence>
<keyword evidence="3" id="KW-0963">Cytoplasm</keyword>
<evidence type="ECO:0000256" key="1">
    <source>
        <dbReference type="ARBA" id="ARBA00004496"/>
    </source>
</evidence>
<evidence type="ECO:0000256" key="2">
    <source>
        <dbReference type="ARBA" id="ARBA00006289"/>
    </source>
</evidence>
<gene>
    <name evidence="6" type="ORF">LAQU0_S14e00144g</name>
</gene>
<feature type="domain" description="NAA35-like TPR repeats" evidence="5">
    <location>
        <begin position="314"/>
        <end position="648"/>
    </location>
</feature>
<feature type="domain" description="NAA35-like N-terminal" evidence="4">
    <location>
        <begin position="34"/>
        <end position="199"/>
    </location>
</feature>
<comment type="subcellular location">
    <subcellularLocation>
        <location evidence="1">Cytoplasm</location>
    </subcellularLocation>
</comment>
<name>A0A0P1L3D2_9SACH</name>
<dbReference type="GO" id="GO:0031417">
    <property type="term" value="C:NatC complex"/>
    <property type="evidence" value="ECO:0007669"/>
    <property type="project" value="InterPro"/>
</dbReference>
<accession>A0A0P1L3D2</accession>
<dbReference type="Proteomes" id="UP000236544">
    <property type="component" value="Unassembled WGS sequence"/>
</dbReference>
<organism evidence="6 7">
    <name type="scientific">Lachancea quebecensis</name>
    <dbReference type="NCBI Taxonomy" id="1654605"/>
    <lineage>
        <taxon>Eukaryota</taxon>
        <taxon>Fungi</taxon>
        <taxon>Dikarya</taxon>
        <taxon>Ascomycota</taxon>
        <taxon>Saccharomycotina</taxon>
        <taxon>Saccharomycetes</taxon>
        <taxon>Saccharomycetales</taxon>
        <taxon>Saccharomycetaceae</taxon>
        <taxon>Lachancea</taxon>
    </lineage>
</organism>
<proteinExistence type="inferred from homology"/>
<evidence type="ECO:0000313" key="7">
    <source>
        <dbReference type="Proteomes" id="UP000236544"/>
    </source>
</evidence>
<dbReference type="PANTHER" id="PTHR21373">
    <property type="entry name" value="GLUCOSE REPRESSIBLE PROTEIN MAK10"/>
    <property type="match status" value="1"/>
</dbReference>
<dbReference type="OrthoDB" id="269405at2759"/>
<dbReference type="InterPro" id="IPR057982">
    <property type="entry name" value="TPR_NAA35"/>
</dbReference>
<dbReference type="InterPro" id="IPR057983">
    <property type="entry name" value="NAA35-like_N"/>
</dbReference>
<dbReference type="AlphaFoldDB" id="A0A0P1L3D2"/>
<protein>
    <submittedName>
        <fullName evidence="6">LAQU0S14e00144g1_1</fullName>
    </submittedName>
</protein>
<dbReference type="InterPro" id="IPR007244">
    <property type="entry name" value="Naa35_N"/>
</dbReference>
<sequence length="763" mass="86321">MEGLEAQLAQLKLERQLIDVTDVFSALAGRMKPESIIKDPSFDLFEGTHSLEIDNLKLDSSLLELSPEEEQFDCSKAYGDSEERKLEFVTAVADRLCRSIMVWLHGFQTLPTTVLSCRYVEDLLRRYTEDPGAELASCSLQTGCPLFDQVLTSCVVGSCYFVKFVSTLFKAGVVFEEEDLNCNTMGLNMLSLVHISTIREHLDRSSALLEAKYKQADQLVLILKLFKNLVEFHDYLPSKTEDLGAPNEQPLLDLMQCAQKLKTYAPAALDTCAGAFSPGIQKRLSNQFPPRDIAQPAGDEYEAYTELCVDMLKVLAVTNAESASETLQFAFFFNRTRQRHVVARAFFPLYLMRDDQTVLGKYTFNEFSKEHLLDFSLCGTSLAQELLDAPQTSALLQKFEEFMQEVSGVLFEWYQNTAQNRCRYRQGYNRQLLLWDSLQAQIETFELELEAQGIKDELQDGSSFMPLTTWVFCMKLRAMLDFVLKGFELDVYKPWEFFSMFWYAYYLAQHLENCLQRTLGFIEKLITSIHNMNKKLKKLKAGEKKEKLRAKYRWSMENDIPQLNANLKFVSYSLMECTAVKVLSLSQVFHFAILQSSGLIDSKPPGGNKFTSPEHIHKLRFKTFASIGVPELPSYQVFESSLKDFTITEPMFTAKLARSLAFTKSELEGAKAAISTIVHAIHVGDSEPTLSVNTGTRLVKEQAEAHYSALLRTFEALIANGQSLQAKLGSVKDGNPAAKYHVDVLRPDGASSYFPVLALSDNQ</sequence>
<reference evidence="7" key="1">
    <citation type="submission" date="2015-10" db="EMBL/GenBank/DDBJ databases">
        <authorList>
            <person name="Devillers H."/>
        </authorList>
    </citation>
    <scope>NUCLEOTIDE SEQUENCE [LARGE SCALE GENOMIC DNA]</scope>
</reference>